<protein>
    <submittedName>
        <fullName evidence="1">Uncharacterized protein</fullName>
    </submittedName>
</protein>
<evidence type="ECO:0000313" key="2">
    <source>
        <dbReference type="Proteomes" id="UP000813068"/>
    </source>
</evidence>
<proteinExistence type="predicted"/>
<comment type="caution">
    <text evidence="1">The sequence shown here is derived from an EMBL/GenBank/DDBJ whole genome shotgun (WGS) entry which is preliminary data.</text>
</comment>
<accession>A0ABS6MXM8</accession>
<name>A0ABS6MXM8_9GAMM</name>
<dbReference type="EMBL" id="JAHRGL010000030">
    <property type="protein sequence ID" value="MBV2133567.1"/>
    <property type="molecule type" value="Genomic_DNA"/>
</dbReference>
<dbReference type="Proteomes" id="UP000813068">
    <property type="component" value="Unassembled WGS sequence"/>
</dbReference>
<gene>
    <name evidence="1" type="ORF">KRX52_12270</name>
</gene>
<reference evidence="1 2" key="1">
    <citation type="submission" date="2021-06" db="EMBL/GenBank/DDBJ databases">
        <title>Differences between aerobic and microaerobic xylene degrading microbial communities.</title>
        <authorList>
            <person name="Banerjee S."/>
            <person name="Tancsics A."/>
        </authorList>
    </citation>
    <scope>NUCLEOTIDE SEQUENCE [LARGE SCALE GENOMIC DNA]</scope>
    <source>
        <strain evidence="1 2">MAP12</strain>
    </source>
</reference>
<evidence type="ECO:0000313" key="1">
    <source>
        <dbReference type="EMBL" id="MBV2133567.1"/>
    </source>
</evidence>
<organism evidence="1 2">
    <name type="scientific">Geopseudomonas aromaticivorans</name>
    <dbReference type="NCBI Taxonomy" id="2849492"/>
    <lineage>
        <taxon>Bacteria</taxon>
        <taxon>Pseudomonadati</taxon>
        <taxon>Pseudomonadota</taxon>
        <taxon>Gammaproteobacteria</taxon>
        <taxon>Pseudomonadales</taxon>
        <taxon>Pseudomonadaceae</taxon>
        <taxon>Geopseudomonas</taxon>
    </lineage>
</organism>
<keyword evidence="2" id="KW-1185">Reference proteome</keyword>
<sequence length="144" mass="16278">MGSAEQERYLAELQRLYPRQSSRKALLEHCNRLLESYALRAGYRVGEQRPDDLFYQLSVARSGVLNVREETRSADGSRVAVRNQLVELFGVDPFVRYECPNRGPACLVLNPQDGTPLLTLVRDHTGVAELAKAMTFLIRDLQKG</sequence>